<dbReference type="Gene3D" id="1.10.510.10">
    <property type="entry name" value="Transferase(Phosphotransferase) domain 1"/>
    <property type="match status" value="1"/>
</dbReference>
<proteinExistence type="predicted"/>
<dbReference type="Proteomes" id="UP001470230">
    <property type="component" value="Unassembled WGS sequence"/>
</dbReference>
<feature type="compositionally biased region" description="Basic and acidic residues" evidence="1">
    <location>
        <begin position="199"/>
        <end position="237"/>
    </location>
</feature>
<evidence type="ECO:0000259" key="2">
    <source>
        <dbReference type="PROSITE" id="PS50011"/>
    </source>
</evidence>
<dbReference type="InterPro" id="IPR008271">
    <property type="entry name" value="Ser/Thr_kinase_AS"/>
</dbReference>
<gene>
    <name evidence="3" type="ORF">M9Y10_018716</name>
</gene>
<evidence type="ECO:0000313" key="4">
    <source>
        <dbReference type="Proteomes" id="UP001470230"/>
    </source>
</evidence>
<keyword evidence="4" id="KW-1185">Reference proteome</keyword>
<dbReference type="InterPro" id="IPR011009">
    <property type="entry name" value="Kinase-like_dom_sf"/>
</dbReference>
<dbReference type="SUPFAM" id="SSF56112">
    <property type="entry name" value="Protein kinase-like (PK-like)"/>
    <property type="match status" value="1"/>
</dbReference>
<dbReference type="InterPro" id="IPR000719">
    <property type="entry name" value="Prot_kinase_dom"/>
</dbReference>
<dbReference type="PROSITE" id="PS50011">
    <property type="entry name" value="PROTEIN_KINASE_DOM"/>
    <property type="match status" value="1"/>
</dbReference>
<dbReference type="PANTHER" id="PTHR23257">
    <property type="entry name" value="SERINE-THREONINE PROTEIN KINASE"/>
    <property type="match status" value="1"/>
</dbReference>
<dbReference type="InterPro" id="IPR050167">
    <property type="entry name" value="Ser_Thr_protein_kinase"/>
</dbReference>
<evidence type="ECO:0000313" key="3">
    <source>
        <dbReference type="EMBL" id="KAK8849340.1"/>
    </source>
</evidence>
<organism evidence="3 4">
    <name type="scientific">Tritrichomonas musculus</name>
    <dbReference type="NCBI Taxonomy" id="1915356"/>
    <lineage>
        <taxon>Eukaryota</taxon>
        <taxon>Metamonada</taxon>
        <taxon>Parabasalia</taxon>
        <taxon>Tritrichomonadida</taxon>
        <taxon>Tritrichomonadidae</taxon>
        <taxon>Tritrichomonas</taxon>
    </lineage>
</organism>
<feature type="domain" description="Protein kinase" evidence="2">
    <location>
        <begin position="259"/>
        <end position="523"/>
    </location>
</feature>
<evidence type="ECO:0000256" key="1">
    <source>
        <dbReference type="SAM" id="MobiDB-lite"/>
    </source>
</evidence>
<sequence>MTSNKELFNRLERLRNMLYSCKSSSSDDLFQYNKNMSSKVPKNKNKNDSSSFDDFILNLKHKFNASINNYNLSDSSSDDLFQSIKNVSSKVPKNKNKNDSSSVDDFILNTKHKSNASVNNYNLSDSSSDDLFQSIKNVSSEITKKKNNNDSRSVDDFILNTKREMNEIKNALVNIVSLSDSSSDDLFQSSKNLPFEVSNSKKFEPKNQSSEKKEESIQEDTKASQLELEKEPESSFVKDEKELNPYDNFFVGDEEEKYHKQICKIGEGTKTVAYKIQDIRTKQIMCKKILKYNVNLDINDVRNFLKESEILHEINHPCICNVFSVNTAEDIKANDDKTVTTIAMFLEYLEYNLKDFLMNKKLDNTTKTKIVVEIAHGMAYLHKLGIIHRDLKIDNIILNSKLNAKIVDFVLASISEYLFKQYSIEQYLFKQYSIEQEYMSPEMMNEEDYDCKTDVYSFGIFLYSLFMQMLPKKNDKNQIELPNQSTSISEFGINFIKSCVLFNPEDRPTFENILNEIREHSYQLAPDVDEKIVANRDNELKKF</sequence>
<protein>
    <recommendedName>
        <fullName evidence="2">Protein kinase domain-containing protein</fullName>
    </recommendedName>
</protein>
<reference evidence="3 4" key="1">
    <citation type="submission" date="2024-04" db="EMBL/GenBank/DDBJ databases">
        <title>Tritrichomonas musculus Genome.</title>
        <authorList>
            <person name="Alves-Ferreira E."/>
            <person name="Grigg M."/>
            <person name="Lorenzi H."/>
            <person name="Galac M."/>
        </authorList>
    </citation>
    <scope>NUCLEOTIDE SEQUENCE [LARGE SCALE GENOMIC DNA]</scope>
    <source>
        <strain evidence="3 4">EAF2021</strain>
    </source>
</reference>
<dbReference type="EMBL" id="JAPFFF010000026">
    <property type="protein sequence ID" value="KAK8849340.1"/>
    <property type="molecule type" value="Genomic_DNA"/>
</dbReference>
<dbReference type="Pfam" id="PF00069">
    <property type="entry name" value="Pkinase"/>
    <property type="match status" value="1"/>
</dbReference>
<dbReference type="SMART" id="SM00220">
    <property type="entry name" value="S_TKc"/>
    <property type="match status" value="1"/>
</dbReference>
<feature type="region of interest" description="Disordered" evidence="1">
    <location>
        <begin position="198"/>
        <end position="237"/>
    </location>
</feature>
<dbReference type="PROSITE" id="PS00108">
    <property type="entry name" value="PROTEIN_KINASE_ST"/>
    <property type="match status" value="1"/>
</dbReference>
<name>A0ABR2HME7_9EUKA</name>
<accession>A0ABR2HME7</accession>
<comment type="caution">
    <text evidence="3">The sequence shown here is derived from an EMBL/GenBank/DDBJ whole genome shotgun (WGS) entry which is preliminary data.</text>
</comment>